<organism evidence="1 2">
    <name type="scientific">Rhizophagus irregularis</name>
    <dbReference type="NCBI Taxonomy" id="588596"/>
    <lineage>
        <taxon>Eukaryota</taxon>
        <taxon>Fungi</taxon>
        <taxon>Fungi incertae sedis</taxon>
        <taxon>Mucoromycota</taxon>
        <taxon>Glomeromycotina</taxon>
        <taxon>Glomeromycetes</taxon>
        <taxon>Glomerales</taxon>
        <taxon>Glomeraceae</taxon>
        <taxon>Rhizophagus</taxon>
    </lineage>
</organism>
<dbReference type="OrthoDB" id="2349456at2759"/>
<name>A0A916EJQ9_9GLOM</name>
<dbReference type="EMBL" id="CAGKOT010000115">
    <property type="protein sequence ID" value="CAB5396250.1"/>
    <property type="molecule type" value="Genomic_DNA"/>
</dbReference>
<evidence type="ECO:0000313" key="1">
    <source>
        <dbReference type="EMBL" id="CAB5396250.1"/>
    </source>
</evidence>
<comment type="caution">
    <text evidence="1">The sequence shown here is derived from an EMBL/GenBank/DDBJ whole genome shotgun (WGS) entry which is preliminary data.</text>
</comment>
<sequence length="281" mass="32135">MSEEESFDEISESERVSLKFNEIINYINDNTDNTSAFSDINLEELEDIDEEIKEHEICDEMDKVIDDLEQQKFTSCVIIDYMEGKFRRCEGTGKLRQLRNLIGTWQVDRDAIKEVDGILSKLGCRCISCNKYVTFFSRGVGCAIHSWYLNKKNIQVPCIGQYKCEALQSYPNLCNRTYENIKRSQSICCICYENLGGHVHHHSGVRGKSATTCITEKLHEGDITKGLEFIGNLLIKIAQMGNNEIKKNILVKTFEILRPLASNDDFDTTISIPIRAMTFIT</sequence>
<evidence type="ECO:0000313" key="2">
    <source>
        <dbReference type="Proteomes" id="UP000684084"/>
    </source>
</evidence>
<proteinExistence type="predicted"/>
<reference evidence="1" key="1">
    <citation type="submission" date="2020-05" db="EMBL/GenBank/DDBJ databases">
        <authorList>
            <person name="Rincon C."/>
            <person name="Sanders R I."/>
            <person name="Robbins C."/>
            <person name="Chaturvedi A."/>
        </authorList>
    </citation>
    <scope>NUCLEOTIDE SEQUENCE</scope>
    <source>
        <strain evidence="1">CHB12</strain>
    </source>
</reference>
<gene>
    <name evidence="1" type="ORF">CHRIB12_LOCUS24245</name>
</gene>
<dbReference type="AlphaFoldDB" id="A0A916EJQ9"/>
<protein>
    <submittedName>
        <fullName evidence="1">Uncharacterized protein</fullName>
    </submittedName>
</protein>
<accession>A0A916EJQ9</accession>
<dbReference type="Proteomes" id="UP000684084">
    <property type="component" value="Unassembled WGS sequence"/>
</dbReference>